<evidence type="ECO:0000256" key="1">
    <source>
        <dbReference type="ARBA" id="ARBA00001771"/>
    </source>
</evidence>
<evidence type="ECO:0000256" key="11">
    <source>
        <dbReference type="ARBA" id="ARBA00022842"/>
    </source>
</evidence>
<dbReference type="OrthoDB" id="4994at2759"/>
<comment type="function">
    <text evidence="3">Condenses 4-methyl-5-(beta-hydroxyethyl)thiazole monophosphate (THZ-P) and 2-methyl-4-amino-5-hydroxymethyl pyrimidine pyrophosphate (HMP-PP) to form thiamine monophosphate (TMP).</text>
</comment>
<dbReference type="STRING" id="1076935.U4KWT3"/>
<dbReference type="InterPro" id="IPR013785">
    <property type="entry name" value="Aldolase_TIM"/>
</dbReference>
<proteinExistence type="inferred from homology"/>
<dbReference type="HAMAP" id="MF_00228">
    <property type="entry name" value="Thz_kinase"/>
    <property type="match status" value="1"/>
</dbReference>
<evidence type="ECO:0000256" key="5">
    <source>
        <dbReference type="ARBA" id="ARBA00005165"/>
    </source>
</evidence>
<dbReference type="GO" id="GO:0009228">
    <property type="term" value="P:thiamine biosynthetic process"/>
    <property type="evidence" value="ECO:0007669"/>
    <property type="project" value="UniProtKB-KW"/>
</dbReference>
<dbReference type="GO" id="GO:0005737">
    <property type="term" value="C:cytoplasm"/>
    <property type="evidence" value="ECO:0007669"/>
    <property type="project" value="TreeGrafter"/>
</dbReference>
<dbReference type="PRINTS" id="PR01099">
    <property type="entry name" value="HYETHTZKNASE"/>
</dbReference>
<keyword evidence="6" id="KW-0808">Transferase</keyword>
<dbReference type="eggNOG" id="ENOG502QS2M">
    <property type="taxonomic scope" value="Eukaryota"/>
</dbReference>
<evidence type="ECO:0000256" key="6">
    <source>
        <dbReference type="ARBA" id="ARBA00022679"/>
    </source>
</evidence>
<comment type="catalytic activity">
    <reaction evidence="1">
        <text>5-(2-hydroxyethyl)-4-methylthiazole + ATP = 4-methyl-5-(2-phosphooxyethyl)-thiazole + ADP + H(+)</text>
        <dbReference type="Rhea" id="RHEA:24212"/>
        <dbReference type="ChEBI" id="CHEBI:15378"/>
        <dbReference type="ChEBI" id="CHEBI:17957"/>
        <dbReference type="ChEBI" id="CHEBI:30616"/>
        <dbReference type="ChEBI" id="CHEBI:58296"/>
        <dbReference type="ChEBI" id="CHEBI:456216"/>
        <dbReference type="EC" id="2.7.1.50"/>
    </reaction>
</comment>
<dbReference type="Gene3D" id="3.20.20.70">
    <property type="entry name" value="Aldolase class I"/>
    <property type="match status" value="1"/>
</dbReference>
<dbReference type="InterPro" id="IPR029056">
    <property type="entry name" value="Ribokinase-like"/>
</dbReference>
<dbReference type="HAMAP" id="MF_00097">
    <property type="entry name" value="TMP_synthase"/>
    <property type="match status" value="1"/>
</dbReference>
<keyword evidence="7" id="KW-0479">Metal-binding</keyword>
<evidence type="ECO:0000313" key="19">
    <source>
        <dbReference type="EMBL" id="CCX06106.1"/>
    </source>
</evidence>
<comment type="pathway">
    <text evidence="5">Cofactor biosynthesis; thiamine diphosphate biosynthesis; thiamine phosphate from 4-amino-2-methyl-5-diphosphomethylpyrimidine and 4-methyl-5-(2-phosphoethyl)-thiazole: step 1/1.</text>
</comment>
<dbReference type="GO" id="GO:0005524">
    <property type="term" value="F:ATP binding"/>
    <property type="evidence" value="ECO:0007669"/>
    <property type="project" value="UniProtKB-KW"/>
</dbReference>
<evidence type="ECO:0000256" key="9">
    <source>
        <dbReference type="ARBA" id="ARBA00022777"/>
    </source>
</evidence>
<evidence type="ECO:0000256" key="10">
    <source>
        <dbReference type="ARBA" id="ARBA00022840"/>
    </source>
</evidence>
<organism evidence="19 20">
    <name type="scientific">Pyronema omphalodes (strain CBS 100304)</name>
    <name type="common">Pyronema confluens</name>
    <dbReference type="NCBI Taxonomy" id="1076935"/>
    <lineage>
        <taxon>Eukaryota</taxon>
        <taxon>Fungi</taxon>
        <taxon>Dikarya</taxon>
        <taxon>Ascomycota</taxon>
        <taxon>Pezizomycotina</taxon>
        <taxon>Pezizomycetes</taxon>
        <taxon>Pezizales</taxon>
        <taxon>Pyronemataceae</taxon>
        <taxon>Pyronema</taxon>
    </lineage>
</organism>
<evidence type="ECO:0000256" key="16">
    <source>
        <dbReference type="ARBA" id="ARBA00061146"/>
    </source>
</evidence>
<sequence length="531" mass="56750">MPKPSLDLTLYLVTNSELLPAGRTLVQHVEEAIRGGVTIVQLREKTMATRAFISLGRELHNVTQKYGVPLLINDRIDVALAVGCEGVHIGWEDAEYADARRLLGNDKIIGVSVSNNDQAEEAAATGCDYIGVGPVFATSTKPNHNPALGTPGLRNLLEFISTLPGPTGNWGLKVPSVAIGGINLDNVQRVMYQSESLGRKKSLSGVAVVSAIIASLTPEDVCKSFVKLLEYCENPVFAPWQLQIANASDFNDLFKKIATKVATKKPIVHHVTNNVVKNFSANVTLAVGASPIMSEDLSELPELAAFNGAMVLNMGTSTKAQQGFLLAAAKASNAAGNPVVFDPVGAGATSLRRESTALIVGNAYCDIIKGNESEIRTVLGDDVIQQRGVDSTSTTDDPLEKARLVKQLARRERNIIVMTGKVDYVSDGESTFELSDGHEIQGGVTGTGCSLGSIIAAYVSIHRECKLVAVLAAISAYNAAAREAAEGVKILGPGAWMTAFLDRLYELRTADKVEEETWVRKLGERVKLVDV</sequence>
<dbReference type="CDD" id="cd01170">
    <property type="entry name" value="THZ_kinase"/>
    <property type="match status" value="1"/>
</dbReference>
<keyword evidence="9" id="KW-0418">Kinase</keyword>
<evidence type="ECO:0000256" key="15">
    <source>
        <dbReference type="ARBA" id="ARBA00047883"/>
    </source>
</evidence>
<dbReference type="InterPro" id="IPR036206">
    <property type="entry name" value="ThiamineP_synth_sf"/>
</dbReference>
<dbReference type="NCBIfam" id="TIGR00693">
    <property type="entry name" value="thiE"/>
    <property type="match status" value="1"/>
</dbReference>
<evidence type="ECO:0000256" key="7">
    <source>
        <dbReference type="ARBA" id="ARBA00022723"/>
    </source>
</evidence>
<dbReference type="PANTHER" id="PTHR20857:SF23">
    <property type="entry name" value="THIAMINE BIOSYNTHETIC BIFUNCTIONAL ENZYME"/>
    <property type="match status" value="1"/>
</dbReference>
<reference evidence="19 20" key="1">
    <citation type="journal article" date="2013" name="PLoS Genet.">
        <title>The genome and development-dependent transcriptomes of Pyronema confluens: a window into fungal evolution.</title>
        <authorList>
            <person name="Traeger S."/>
            <person name="Altegoer F."/>
            <person name="Freitag M."/>
            <person name="Gabaldon T."/>
            <person name="Kempken F."/>
            <person name="Kumar A."/>
            <person name="Marcet-Houben M."/>
            <person name="Poggeler S."/>
            <person name="Stajich J.E."/>
            <person name="Nowrousian M."/>
        </authorList>
    </citation>
    <scope>NUCLEOTIDE SEQUENCE [LARGE SCALE GENOMIC DNA]</scope>
    <source>
        <strain evidence="20">CBS 100304</strain>
        <tissue evidence="19">Vegetative mycelium</tissue>
    </source>
</reference>
<protein>
    <submittedName>
        <fullName evidence="19">Similar to Probable thiamine biosynthetic bifunctional enzyme acc. no. P40386</fullName>
    </submittedName>
</protein>
<accession>U4KWT3</accession>
<comment type="catalytic activity">
    <reaction evidence="15">
        <text>2-[(2R,5Z)-2-carboxy-4-methylthiazol-5(2H)-ylidene]ethyl phosphate + 4-amino-2-methyl-5-(diphosphooxymethyl)pyrimidine + 2 H(+) = thiamine phosphate + CO2 + diphosphate</text>
        <dbReference type="Rhea" id="RHEA:47844"/>
        <dbReference type="ChEBI" id="CHEBI:15378"/>
        <dbReference type="ChEBI" id="CHEBI:16526"/>
        <dbReference type="ChEBI" id="CHEBI:33019"/>
        <dbReference type="ChEBI" id="CHEBI:37575"/>
        <dbReference type="ChEBI" id="CHEBI:57841"/>
        <dbReference type="ChEBI" id="CHEBI:62899"/>
        <dbReference type="EC" id="2.5.1.3"/>
    </reaction>
</comment>
<comment type="catalytic activity">
    <reaction evidence="13">
        <text>4-methyl-5-(2-phosphooxyethyl)-thiazole + 4-amino-2-methyl-5-(diphosphooxymethyl)pyrimidine + H(+) = thiamine phosphate + diphosphate</text>
        <dbReference type="Rhea" id="RHEA:22328"/>
        <dbReference type="ChEBI" id="CHEBI:15378"/>
        <dbReference type="ChEBI" id="CHEBI:33019"/>
        <dbReference type="ChEBI" id="CHEBI:37575"/>
        <dbReference type="ChEBI" id="CHEBI:57841"/>
        <dbReference type="ChEBI" id="CHEBI:58296"/>
        <dbReference type="EC" id="2.5.1.3"/>
    </reaction>
</comment>
<feature type="domain" description="Thiamine phosphate synthase/TenI" evidence="18">
    <location>
        <begin position="10"/>
        <end position="212"/>
    </location>
</feature>
<dbReference type="Pfam" id="PF02581">
    <property type="entry name" value="TMP-TENI"/>
    <property type="match status" value="1"/>
</dbReference>
<keyword evidence="11" id="KW-0460">Magnesium</keyword>
<evidence type="ECO:0000256" key="8">
    <source>
        <dbReference type="ARBA" id="ARBA00022741"/>
    </source>
</evidence>
<dbReference type="SUPFAM" id="SSF53613">
    <property type="entry name" value="Ribokinase-like"/>
    <property type="match status" value="1"/>
</dbReference>
<comment type="catalytic activity">
    <reaction evidence="14">
        <text>2-(2-carboxy-4-methylthiazol-5-yl)ethyl phosphate + 4-amino-2-methyl-5-(diphosphooxymethyl)pyrimidine + 2 H(+) = thiamine phosphate + CO2 + diphosphate</text>
        <dbReference type="Rhea" id="RHEA:47848"/>
        <dbReference type="ChEBI" id="CHEBI:15378"/>
        <dbReference type="ChEBI" id="CHEBI:16526"/>
        <dbReference type="ChEBI" id="CHEBI:33019"/>
        <dbReference type="ChEBI" id="CHEBI:37575"/>
        <dbReference type="ChEBI" id="CHEBI:57841"/>
        <dbReference type="ChEBI" id="CHEBI:62890"/>
        <dbReference type="EC" id="2.5.1.3"/>
    </reaction>
</comment>
<dbReference type="Gene3D" id="3.40.1190.20">
    <property type="match status" value="1"/>
</dbReference>
<dbReference type="NCBIfam" id="NF006830">
    <property type="entry name" value="PRK09355.1"/>
    <property type="match status" value="1"/>
</dbReference>
<dbReference type="InterPro" id="IPR000417">
    <property type="entry name" value="Hyethyz_kinase"/>
</dbReference>
<comment type="pathway">
    <text evidence="4">Cofactor biosynthesis; thiamine diphosphate biosynthesis; 4-methyl-5-(2-phosphoethyl)-thiazole from 5-(2-hydroxyethyl)-4-methylthiazole: step 1/1.</text>
</comment>
<dbReference type="CDD" id="cd00564">
    <property type="entry name" value="TMP_TenI"/>
    <property type="match status" value="1"/>
</dbReference>
<keyword evidence="10" id="KW-0067">ATP-binding</keyword>
<comment type="cofactor">
    <cofactor evidence="2">
        <name>Mg(2+)</name>
        <dbReference type="ChEBI" id="CHEBI:18420"/>
    </cofactor>
</comment>
<evidence type="ECO:0000256" key="17">
    <source>
        <dbReference type="ARBA" id="ARBA00061283"/>
    </source>
</evidence>
<evidence type="ECO:0000256" key="12">
    <source>
        <dbReference type="ARBA" id="ARBA00022977"/>
    </source>
</evidence>
<dbReference type="InterPro" id="IPR034291">
    <property type="entry name" value="TMP_synthase"/>
</dbReference>
<evidence type="ECO:0000256" key="4">
    <source>
        <dbReference type="ARBA" id="ARBA00004868"/>
    </source>
</evidence>
<dbReference type="GO" id="GO:0000287">
    <property type="term" value="F:magnesium ion binding"/>
    <property type="evidence" value="ECO:0007669"/>
    <property type="project" value="InterPro"/>
</dbReference>
<evidence type="ECO:0000256" key="13">
    <source>
        <dbReference type="ARBA" id="ARBA00047334"/>
    </source>
</evidence>
<dbReference type="UniPathway" id="UPA00060">
    <property type="reaction ID" value="UER00139"/>
</dbReference>
<dbReference type="EMBL" id="HF935280">
    <property type="protein sequence ID" value="CCX06106.1"/>
    <property type="molecule type" value="Genomic_DNA"/>
</dbReference>
<keyword evidence="20" id="KW-1185">Reference proteome</keyword>
<dbReference type="InterPro" id="IPR022998">
    <property type="entry name" value="ThiamineP_synth_TenI"/>
</dbReference>
<evidence type="ECO:0000313" key="20">
    <source>
        <dbReference type="Proteomes" id="UP000018144"/>
    </source>
</evidence>
<evidence type="ECO:0000256" key="14">
    <source>
        <dbReference type="ARBA" id="ARBA00047851"/>
    </source>
</evidence>
<name>U4KWT3_PYROM</name>
<dbReference type="SUPFAM" id="SSF51391">
    <property type="entry name" value="Thiamin phosphate synthase"/>
    <property type="match status" value="1"/>
</dbReference>
<dbReference type="PANTHER" id="PTHR20857">
    <property type="entry name" value="THIAMINE-PHOSPHATE PYROPHOSPHORYLASE"/>
    <property type="match status" value="1"/>
</dbReference>
<dbReference type="Pfam" id="PF02110">
    <property type="entry name" value="HK"/>
    <property type="match status" value="1"/>
</dbReference>
<evidence type="ECO:0000259" key="18">
    <source>
        <dbReference type="Pfam" id="PF02581"/>
    </source>
</evidence>
<dbReference type="OMA" id="GQTDMPI"/>
<dbReference type="GO" id="GO:0009229">
    <property type="term" value="P:thiamine diphosphate biosynthetic process"/>
    <property type="evidence" value="ECO:0007669"/>
    <property type="project" value="UniProtKB-UniPathway"/>
</dbReference>
<dbReference type="NCBIfam" id="TIGR00694">
    <property type="entry name" value="thiM"/>
    <property type="match status" value="1"/>
</dbReference>
<gene>
    <name evidence="19" type="ORF">PCON_05693</name>
</gene>
<dbReference type="GO" id="GO:0004417">
    <property type="term" value="F:hydroxyethylthiazole kinase activity"/>
    <property type="evidence" value="ECO:0007669"/>
    <property type="project" value="UniProtKB-EC"/>
</dbReference>
<evidence type="ECO:0000256" key="2">
    <source>
        <dbReference type="ARBA" id="ARBA00001946"/>
    </source>
</evidence>
<keyword evidence="12" id="KW-0784">Thiamine biosynthesis</keyword>
<dbReference type="GO" id="GO:0004789">
    <property type="term" value="F:thiamine-phosphate diphosphorylase activity"/>
    <property type="evidence" value="ECO:0007669"/>
    <property type="project" value="UniProtKB-EC"/>
</dbReference>
<evidence type="ECO:0000256" key="3">
    <source>
        <dbReference type="ARBA" id="ARBA00003814"/>
    </source>
</evidence>
<dbReference type="AlphaFoldDB" id="U4KWT3"/>
<comment type="similarity">
    <text evidence="16">In the C-terminal section; belongs to the Thz kinase family.</text>
</comment>
<dbReference type="Proteomes" id="UP000018144">
    <property type="component" value="Unassembled WGS sequence"/>
</dbReference>
<dbReference type="FunFam" id="3.20.20.70:FF:000104">
    <property type="entry name" value="Thiamine biosynthetic bifunctional enzyme"/>
    <property type="match status" value="1"/>
</dbReference>
<comment type="similarity">
    <text evidence="17">In the N-terminal section; belongs to the thiamine-phosphate synthase family.</text>
</comment>
<keyword evidence="8" id="KW-0547">Nucleotide-binding</keyword>